<protein>
    <recommendedName>
        <fullName evidence="1">DUF6546 domain-containing protein</fullName>
    </recommendedName>
</protein>
<organism evidence="2 3">
    <name type="scientific">Fusarium culmorum</name>
    <dbReference type="NCBI Taxonomy" id="5516"/>
    <lineage>
        <taxon>Eukaryota</taxon>
        <taxon>Fungi</taxon>
        <taxon>Dikarya</taxon>
        <taxon>Ascomycota</taxon>
        <taxon>Pezizomycotina</taxon>
        <taxon>Sordariomycetes</taxon>
        <taxon>Hypocreomycetidae</taxon>
        <taxon>Hypocreales</taxon>
        <taxon>Nectriaceae</taxon>
        <taxon>Fusarium</taxon>
    </lineage>
</organism>
<reference evidence="2 3" key="1">
    <citation type="submission" date="2018-02" db="EMBL/GenBank/DDBJ databases">
        <title>Fusarium culmorum secondary metabolites in fungal-bacterial-plant interactions.</title>
        <authorList>
            <person name="Schmidt R."/>
        </authorList>
    </citation>
    <scope>NUCLEOTIDE SEQUENCE [LARGE SCALE GENOMIC DNA]</scope>
    <source>
        <strain evidence="2 3">PV</strain>
    </source>
</reference>
<sequence length="89" mass="10157">MVSEEYGAIDDFLCAVAKVAKRMPQLETLELWISEETMESWKGVVDVEGAEFSVEHLDLDPDKLTSIGQLYPYLALRDRILHVITWTEA</sequence>
<evidence type="ECO:0000313" key="3">
    <source>
        <dbReference type="Proteomes" id="UP000241587"/>
    </source>
</evidence>
<dbReference type="Proteomes" id="UP000241587">
    <property type="component" value="Unassembled WGS sequence"/>
</dbReference>
<gene>
    <name evidence="2" type="ORF">FCULG_00001909</name>
</gene>
<name>A0A2T4GQ65_FUSCU</name>
<comment type="caution">
    <text evidence="2">The sequence shown here is derived from an EMBL/GenBank/DDBJ whole genome shotgun (WGS) entry which is preliminary data.</text>
</comment>
<dbReference type="AlphaFoldDB" id="A0A2T4GQ65"/>
<keyword evidence="3" id="KW-1185">Reference proteome</keyword>
<feature type="domain" description="DUF6546" evidence="1">
    <location>
        <begin position="7"/>
        <end position="34"/>
    </location>
</feature>
<dbReference type="OrthoDB" id="5333491at2759"/>
<dbReference type="EMBL" id="PVEM01000012">
    <property type="protein sequence ID" value="PTD05703.1"/>
    <property type="molecule type" value="Genomic_DNA"/>
</dbReference>
<dbReference type="Pfam" id="PF20183">
    <property type="entry name" value="DUF6546"/>
    <property type="match status" value="1"/>
</dbReference>
<proteinExistence type="predicted"/>
<evidence type="ECO:0000259" key="1">
    <source>
        <dbReference type="Pfam" id="PF20183"/>
    </source>
</evidence>
<dbReference type="InterPro" id="IPR046676">
    <property type="entry name" value="DUF6546"/>
</dbReference>
<accession>A0A2T4GQ65</accession>
<evidence type="ECO:0000313" key="2">
    <source>
        <dbReference type="EMBL" id="PTD05703.1"/>
    </source>
</evidence>